<dbReference type="AlphaFoldDB" id="A0A7V8NMZ9"/>
<proteinExistence type="predicted"/>
<organism evidence="2 3">
    <name type="scientific">Candidatus Acidiferrum panamense</name>
    <dbReference type="NCBI Taxonomy" id="2741543"/>
    <lineage>
        <taxon>Bacteria</taxon>
        <taxon>Pseudomonadati</taxon>
        <taxon>Acidobacteriota</taxon>
        <taxon>Terriglobia</taxon>
        <taxon>Candidatus Acidiferrales</taxon>
        <taxon>Candidatus Acidiferrum</taxon>
    </lineage>
</organism>
<accession>A0A7V8NMZ9</accession>
<sequence length="124" mass="13602">SNTGNVITTGATGVITQNTTLTVSFTPTSLAQTGYTTLPNGFMYQWGRVQFNNTSPQTVTFPIAFPHNFFNVQLSMTSDFSGQDFIPRVRVSPLPTTTQFAIGFDSFGGTYDSPQYVYWFAVGN</sequence>
<keyword evidence="3" id="KW-1185">Reference proteome</keyword>
<dbReference type="Proteomes" id="UP000567293">
    <property type="component" value="Unassembled WGS sequence"/>
</dbReference>
<name>A0A7V8NMZ9_9BACT</name>
<protein>
    <recommendedName>
        <fullName evidence="1">Putative tail fiber protein gp53-like C-terminal domain-containing protein</fullName>
    </recommendedName>
</protein>
<dbReference type="Pfam" id="PF21882">
    <property type="entry name" value="Gp53-like_C"/>
    <property type="match status" value="1"/>
</dbReference>
<dbReference type="InterPro" id="IPR054075">
    <property type="entry name" value="Gp53-like_C"/>
</dbReference>
<dbReference type="EMBL" id="JACDQQ010000474">
    <property type="protein sequence ID" value="MBA0084320.1"/>
    <property type="molecule type" value="Genomic_DNA"/>
</dbReference>
<evidence type="ECO:0000313" key="2">
    <source>
        <dbReference type="EMBL" id="MBA0084320.1"/>
    </source>
</evidence>
<evidence type="ECO:0000259" key="1">
    <source>
        <dbReference type="Pfam" id="PF21882"/>
    </source>
</evidence>
<evidence type="ECO:0000313" key="3">
    <source>
        <dbReference type="Proteomes" id="UP000567293"/>
    </source>
</evidence>
<comment type="caution">
    <text evidence="2">The sequence shown here is derived from an EMBL/GenBank/DDBJ whole genome shotgun (WGS) entry which is preliminary data.</text>
</comment>
<feature type="non-terminal residue" evidence="2">
    <location>
        <position position="1"/>
    </location>
</feature>
<dbReference type="Gene3D" id="2.60.40.3940">
    <property type="match status" value="1"/>
</dbReference>
<gene>
    <name evidence="2" type="ORF">HRJ53_04925</name>
</gene>
<reference evidence="2" key="1">
    <citation type="submission" date="2020-06" db="EMBL/GenBank/DDBJ databases">
        <title>Legume-microbial interactions unlock mineral nutrients during tropical forest succession.</title>
        <authorList>
            <person name="Epihov D.Z."/>
        </authorList>
    </citation>
    <scope>NUCLEOTIDE SEQUENCE [LARGE SCALE GENOMIC DNA]</scope>
    <source>
        <strain evidence="2">Pan2503</strain>
    </source>
</reference>
<feature type="domain" description="Putative tail fiber protein gp53-like C-terminal" evidence="1">
    <location>
        <begin position="38"/>
        <end position="124"/>
    </location>
</feature>